<evidence type="ECO:0000313" key="2">
    <source>
        <dbReference type="EMBL" id="KAF2764593.1"/>
    </source>
</evidence>
<evidence type="ECO:0000313" key="3">
    <source>
        <dbReference type="Proteomes" id="UP000799436"/>
    </source>
</evidence>
<gene>
    <name evidence="2" type="ORF">EJ03DRAFT_355609</name>
</gene>
<dbReference type="OrthoDB" id="3908196at2759"/>
<dbReference type="Proteomes" id="UP000799436">
    <property type="component" value="Unassembled WGS sequence"/>
</dbReference>
<sequence length="275" mass="30543">MLFSQFLVTASLAAGTAAVAPPQRRTPYSLAAAELIDYNKTKPDATTPAPVEEKQQNDTPKYYFEFHYTDDFVNVGDLWLWDAIWQRALPTQIKQVSRQTKHTKCMAQSNAWGTIDGISGLDVRNQVIQSLWDMVVKIQDEHDTLYKDCRPCGVAKDGCFPHANAACGLGAPDGMCICQVGGKKTNDMCMEKVKLMKIPSAMELRMYDMDGSLRADGIRVTSHSEYLPPPRSNFHTCGRLGAVAEVALSFLPVFGKQFGDTVKVLCRGEIDDWSH</sequence>
<reference evidence="2" key="1">
    <citation type="journal article" date="2020" name="Stud. Mycol.">
        <title>101 Dothideomycetes genomes: a test case for predicting lifestyles and emergence of pathogens.</title>
        <authorList>
            <person name="Haridas S."/>
            <person name="Albert R."/>
            <person name="Binder M."/>
            <person name="Bloem J."/>
            <person name="Labutti K."/>
            <person name="Salamov A."/>
            <person name="Andreopoulos B."/>
            <person name="Baker S."/>
            <person name="Barry K."/>
            <person name="Bills G."/>
            <person name="Bluhm B."/>
            <person name="Cannon C."/>
            <person name="Castanera R."/>
            <person name="Culley D."/>
            <person name="Daum C."/>
            <person name="Ezra D."/>
            <person name="Gonzalez J."/>
            <person name="Henrissat B."/>
            <person name="Kuo A."/>
            <person name="Liang C."/>
            <person name="Lipzen A."/>
            <person name="Lutzoni F."/>
            <person name="Magnuson J."/>
            <person name="Mondo S."/>
            <person name="Nolan M."/>
            <person name="Ohm R."/>
            <person name="Pangilinan J."/>
            <person name="Park H.-J."/>
            <person name="Ramirez L."/>
            <person name="Alfaro M."/>
            <person name="Sun H."/>
            <person name="Tritt A."/>
            <person name="Yoshinaga Y."/>
            <person name="Zwiers L.-H."/>
            <person name="Turgeon B."/>
            <person name="Goodwin S."/>
            <person name="Spatafora J."/>
            <person name="Crous P."/>
            <person name="Grigoriev I."/>
        </authorList>
    </citation>
    <scope>NUCLEOTIDE SEQUENCE</scope>
    <source>
        <strain evidence="2">CBS 116005</strain>
    </source>
</reference>
<organism evidence="2 3">
    <name type="scientific">Teratosphaeria nubilosa</name>
    <dbReference type="NCBI Taxonomy" id="161662"/>
    <lineage>
        <taxon>Eukaryota</taxon>
        <taxon>Fungi</taxon>
        <taxon>Dikarya</taxon>
        <taxon>Ascomycota</taxon>
        <taxon>Pezizomycotina</taxon>
        <taxon>Dothideomycetes</taxon>
        <taxon>Dothideomycetidae</taxon>
        <taxon>Mycosphaerellales</taxon>
        <taxon>Teratosphaeriaceae</taxon>
        <taxon>Teratosphaeria</taxon>
    </lineage>
</organism>
<dbReference type="EMBL" id="ML995916">
    <property type="protein sequence ID" value="KAF2764593.1"/>
    <property type="molecule type" value="Genomic_DNA"/>
</dbReference>
<keyword evidence="3" id="KW-1185">Reference proteome</keyword>
<protein>
    <submittedName>
        <fullName evidence="2">Uncharacterized protein</fullName>
    </submittedName>
</protein>
<dbReference type="AlphaFoldDB" id="A0A6G1KV85"/>
<name>A0A6G1KV85_9PEZI</name>
<keyword evidence="1" id="KW-0732">Signal</keyword>
<proteinExistence type="predicted"/>
<accession>A0A6G1KV85</accession>
<evidence type="ECO:0000256" key="1">
    <source>
        <dbReference type="SAM" id="SignalP"/>
    </source>
</evidence>
<feature type="signal peptide" evidence="1">
    <location>
        <begin position="1"/>
        <end position="18"/>
    </location>
</feature>
<feature type="chain" id="PRO_5026262929" evidence="1">
    <location>
        <begin position="19"/>
        <end position="275"/>
    </location>
</feature>